<protein>
    <recommendedName>
        <fullName evidence="6">Zinc-type alcohol dehydrogenase-like protein</fullName>
    </recommendedName>
</protein>
<comment type="similarity">
    <text evidence="6">Belongs to the zinc-containing alcohol dehydrogenase family. Quinone oxidoreductase subfamily.</text>
</comment>
<dbReference type="GO" id="GO:0003723">
    <property type="term" value="F:RNA binding"/>
    <property type="evidence" value="ECO:0007669"/>
    <property type="project" value="UniProtKB-KW"/>
</dbReference>
<dbReference type="GO" id="GO:0016491">
    <property type="term" value="F:oxidoreductase activity"/>
    <property type="evidence" value="ECO:0007669"/>
    <property type="project" value="UniProtKB-KW"/>
</dbReference>
<dbReference type="PANTHER" id="PTHR44154:SF1">
    <property type="entry name" value="QUINONE OXIDOREDUCTASE"/>
    <property type="match status" value="1"/>
</dbReference>
<sequence length="349" mass="38332">MNNHQKMKAVGAYRYLAISDPESLVDLFIEKPLPAGRDLLVEVKAISVNPADLGMRQNNNYEDGSPKILGWDVAGIVEQVGPECQLFKPGDEIYYAGSVARPGGNSEFHLVDERIAGNKPKSLDFAQAAALPLTSITAWEGLFDRLGINHSAEENKNKSILIIGAAGGVGSIATQLAKLAGLTVIGTASRPESIQWSKNQGTDFTINHNSHFAAQLKDIGYETVDYIFCLNDTVQHLANMAEVITPQGKICSIVPADKASWTGSLDMDLLFSKSVTFVWELMFTRSMYQTKDMIKQHELLNELAELIDNGKLKTTLTERLDPINAKNLRAVHEKMETGRSIGKIVLENF</sequence>
<dbReference type="GO" id="GO:0005737">
    <property type="term" value="C:cytoplasm"/>
    <property type="evidence" value="ECO:0007669"/>
    <property type="project" value="UniProtKB-SubCell"/>
</dbReference>
<dbReference type="Gene3D" id="3.40.50.720">
    <property type="entry name" value="NAD(P)-binding Rossmann-like Domain"/>
    <property type="match status" value="1"/>
</dbReference>
<evidence type="ECO:0000256" key="1">
    <source>
        <dbReference type="ARBA" id="ARBA00004496"/>
    </source>
</evidence>
<evidence type="ECO:0000256" key="2">
    <source>
        <dbReference type="ARBA" id="ARBA00011881"/>
    </source>
</evidence>
<dbReference type="PANTHER" id="PTHR44154">
    <property type="entry name" value="QUINONE OXIDOREDUCTASE"/>
    <property type="match status" value="1"/>
</dbReference>
<dbReference type="OrthoDB" id="9792162at2"/>
<comment type="subunit">
    <text evidence="2">Homotetramer.</text>
</comment>
<keyword evidence="6" id="KW-0479">Metal-binding</keyword>
<dbReference type="Pfam" id="PF13602">
    <property type="entry name" value="ADH_zinc_N_2"/>
    <property type="match status" value="1"/>
</dbReference>
<dbReference type="NCBIfam" id="TIGR02817">
    <property type="entry name" value="adh_fam_1"/>
    <property type="match status" value="1"/>
</dbReference>
<gene>
    <name evidence="8" type="ORF">PGRAT_22735</name>
</gene>
<dbReference type="STRING" id="189425.PGRAT_22735"/>
<dbReference type="SUPFAM" id="SSF50129">
    <property type="entry name" value="GroES-like"/>
    <property type="match status" value="1"/>
</dbReference>
<dbReference type="RefSeq" id="WP_025705753.1">
    <property type="nucleotide sequence ID" value="NZ_CP009287.1"/>
</dbReference>
<dbReference type="InterPro" id="IPR051603">
    <property type="entry name" value="Zinc-ADH_QOR/CCCR"/>
</dbReference>
<evidence type="ECO:0000259" key="7">
    <source>
        <dbReference type="SMART" id="SM00829"/>
    </source>
</evidence>
<dbReference type="EMBL" id="CP009287">
    <property type="protein sequence ID" value="AIQ70151.1"/>
    <property type="molecule type" value="Genomic_DNA"/>
</dbReference>
<evidence type="ECO:0000256" key="3">
    <source>
        <dbReference type="ARBA" id="ARBA00022490"/>
    </source>
</evidence>
<keyword evidence="4" id="KW-0521">NADP</keyword>
<dbReference type="GO" id="GO:0008270">
    <property type="term" value="F:zinc ion binding"/>
    <property type="evidence" value="ECO:0007669"/>
    <property type="project" value="InterPro"/>
</dbReference>
<dbReference type="SUPFAM" id="SSF51735">
    <property type="entry name" value="NAD(P)-binding Rossmann-fold domains"/>
    <property type="match status" value="1"/>
</dbReference>
<dbReference type="InterPro" id="IPR036291">
    <property type="entry name" value="NAD(P)-bd_dom_sf"/>
</dbReference>
<keyword evidence="6" id="KW-0560">Oxidoreductase</keyword>
<dbReference type="Gene3D" id="3.90.180.10">
    <property type="entry name" value="Medium-chain alcohol dehydrogenases, catalytic domain"/>
    <property type="match status" value="1"/>
</dbReference>
<keyword evidence="5" id="KW-0694">RNA-binding</keyword>
<evidence type="ECO:0000256" key="5">
    <source>
        <dbReference type="ARBA" id="ARBA00022884"/>
    </source>
</evidence>
<dbReference type="InterPro" id="IPR014182">
    <property type="entry name" value="ADH_Zn_typ-1"/>
</dbReference>
<dbReference type="SMART" id="SM00829">
    <property type="entry name" value="PKS_ER"/>
    <property type="match status" value="1"/>
</dbReference>
<dbReference type="CDD" id="cd08252">
    <property type="entry name" value="AL_MDR"/>
    <property type="match status" value="1"/>
</dbReference>
<keyword evidence="3" id="KW-0963">Cytoplasm</keyword>
<proteinExistence type="inferred from homology"/>
<dbReference type="InterPro" id="IPR020843">
    <property type="entry name" value="ER"/>
</dbReference>
<dbReference type="HOGENOM" id="CLU_026673_3_0_9"/>
<reference evidence="8 9" key="1">
    <citation type="submission" date="2014-08" db="EMBL/GenBank/DDBJ databases">
        <title>Comparative genomics of the Paenibacillus odorifer group.</title>
        <authorList>
            <person name="den Bakker H.C."/>
            <person name="Tsai Y.-C."/>
            <person name="Martin N."/>
            <person name="Korlach J."/>
            <person name="Wiedmann M."/>
        </authorList>
    </citation>
    <scope>NUCLEOTIDE SEQUENCE [LARGE SCALE GENOMIC DNA]</scope>
    <source>
        <strain evidence="8 9">DSM 15220</strain>
    </source>
</reference>
<accession>A0A089M8M5</accession>
<dbReference type="AlphaFoldDB" id="A0A089M8M5"/>
<name>A0A089M8M5_9BACL</name>
<dbReference type="Pfam" id="PF08240">
    <property type="entry name" value="ADH_N"/>
    <property type="match status" value="1"/>
</dbReference>
<dbReference type="PROSITE" id="PS01162">
    <property type="entry name" value="QOR_ZETA_CRYSTAL"/>
    <property type="match status" value="1"/>
</dbReference>
<dbReference type="KEGG" id="pgm:PGRAT_22735"/>
<dbReference type="InterPro" id="IPR011032">
    <property type="entry name" value="GroES-like_sf"/>
</dbReference>
<evidence type="ECO:0000256" key="6">
    <source>
        <dbReference type="RuleBase" id="RU364000"/>
    </source>
</evidence>
<organism evidence="8 9">
    <name type="scientific">Paenibacillus graminis</name>
    <dbReference type="NCBI Taxonomy" id="189425"/>
    <lineage>
        <taxon>Bacteria</taxon>
        <taxon>Bacillati</taxon>
        <taxon>Bacillota</taxon>
        <taxon>Bacilli</taxon>
        <taxon>Bacillales</taxon>
        <taxon>Paenibacillaceae</taxon>
        <taxon>Paenibacillus</taxon>
    </lineage>
</organism>
<evidence type="ECO:0000256" key="4">
    <source>
        <dbReference type="ARBA" id="ARBA00022857"/>
    </source>
</evidence>
<comment type="subcellular location">
    <subcellularLocation>
        <location evidence="1">Cytoplasm</location>
    </subcellularLocation>
</comment>
<feature type="domain" description="Enoyl reductase (ER)" evidence="7">
    <location>
        <begin position="19"/>
        <end position="346"/>
    </location>
</feature>
<dbReference type="Proteomes" id="UP000029500">
    <property type="component" value="Chromosome"/>
</dbReference>
<evidence type="ECO:0000313" key="9">
    <source>
        <dbReference type="Proteomes" id="UP000029500"/>
    </source>
</evidence>
<evidence type="ECO:0000313" key="8">
    <source>
        <dbReference type="EMBL" id="AIQ70151.1"/>
    </source>
</evidence>
<keyword evidence="9" id="KW-1185">Reference proteome</keyword>
<dbReference type="InterPro" id="IPR013154">
    <property type="entry name" value="ADH-like_N"/>
</dbReference>
<keyword evidence="6" id="KW-0862">Zinc</keyword>
<dbReference type="InterPro" id="IPR002364">
    <property type="entry name" value="Quin_OxRdtase/zeta-crystal_CS"/>
</dbReference>
<dbReference type="eggNOG" id="COG0604">
    <property type="taxonomic scope" value="Bacteria"/>
</dbReference>